<reference evidence="3" key="4">
    <citation type="submission" date="2021-02" db="EMBL/GenBank/DDBJ databases">
        <authorList>
            <person name="Fusianto C.K."/>
            <person name="Hick P.M."/>
            <person name="Murwantoko M."/>
            <person name="Herlambang A."/>
            <person name="Whittington R.J."/>
            <person name="Becker J.A."/>
        </authorList>
    </citation>
    <scope>NUCLEOTIDE SEQUENCE</scope>
    <source>
        <strain evidence="3">Bali/ Hybrid-grouper/2016/SVC-18-072</strain>
        <strain evidence="2">Bali/Hybrid-grouper/2016/SVC-18-009</strain>
    </source>
</reference>
<name>A0A140G0R2_ISKNV</name>
<dbReference type="KEGG" id="vg:935340"/>
<dbReference type="RefSeq" id="NP_612310.1">
    <property type="nucleotide sequence ID" value="NC_003494.1"/>
</dbReference>
<sequence length="667" mass="74229">MVQSCGTRQFLHMSTAALSSGNSWPSLYTPTAMYRWVYRVLSGCGLAIMQRRLSRSYNIPGMPGTSNSPAVATAVMAGGLTTLGMRLRFNMCSCIWLRLPKSLCTSASLLPDTVRLRALHSSLSLTTGSLLRSSIFHICGYKYIGRQSKMEVDICCGTFPWSVIGLAIAGDKTRSVFDVALRGLFFTADAQAEHLRYSGGSLDERVAHCRAVRTREDQRALEHHIYMVARAYMAQHSVSLGVRIACGQYPHILERALARRLRCSRFASESEALSFYARALTLFSQDPLAMPLGTSPHVTREQVNNILAHVPASPGVTMVPDEVRRCPEEVGRHLFVTHIRDIAAAKVRANDHDLLQSMLEYAAGQCNRTPLDAAEAMRRLMAPDRAAETAVLTEDLRVMTLQQKLPLGVAAPFMPLHLSDPTLYLSSVDQINQAQAAANKGRRSLSCDDTLDPFVYKGTVWRNILDAATYWVCYRMDPLLTPDMYSVLTGTVQRQEVYNNIFNRTFDAKLQARLTAAATAKYQAPSEQALLYSLFDRVHNLTIVCRTGNSLLDNLIIRAFMAAAHAPTATTPISINDSDLSTTTLVRAWLQNVCSTHRKHYTAMAPPRPPTRGEVAAMRHCTCPTDMFGVILRLWQRTISSTTLTAFAEYLCERYIDANRVTRQMRQ</sequence>
<reference evidence="4" key="2">
    <citation type="submission" date="2015-09" db="EMBL/GenBank/DDBJ databases">
        <authorList>
            <person name="Wen C.-M."/>
            <person name="Hong J.-R."/>
        </authorList>
    </citation>
    <scope>NUCLEOTIDE SEQUENCE [LARGE SCALE GENOMIC DNA]</scope>
</reference>
<evidence type="ECO:0000313" key="3">
    <source>
        <dbReference type="EMBL" id="QXE50902.1"/>
    </source>
</evidence>
<dbReference type="EMBL" id="MW464172">
    <property type="protein sequence ID" value="QXE50780.1"/>
    <property type="molecule type" value="Genomic_DNA"/>
</dbReference>
<protein>
    <submittedName>
        <fullName evidence="2">ORF087</fullName>
    </submittedName>
    <submittedName>
        <fullName evidence="1">ORF095R</fullName>
    </submittedName>
</protein>
<reference evidence="1" key="1">
    <citation type="submission" date="2015-09" db="EMBL/GenBank/DDBJ databases">
        <authorList>
            <person name="Jackson K.R."/>
            <person name="Lunt B.L."/>
            <person name="Fisher J.N.B."/>
            <person name="Gardner A.V."/>
            <person name="Bailey M.E."/>
            <person name="Deus L.M."/>
            <person name="Earl A.S."/>
            <person name="Gibby P.D."/>
            <person name="Hartmann K.A."/>
            <person name="Liu J.E."/>
            <person name="Manci A.M."/>
            <person name="Nielsen D.A."/>
            <person name="Solomon M.B."/>
            <person name="Breakwell D.P."/>
            <person name="Burnett S.H."/>
            <person name="Grose J.H."/>
        </authorList>
    </citation>
    <scope>NUCLEOTIDE SEQUENCE [LARGE SCALE GENOMIC DNA]</scope>
    <source>
        <strain evidence="1">RSIV-Ku</strain>
    </source>
</reference>
<proteinExistence type="predicted"/>
<dbReference type="EMBL" id="MW557381">
    <property type="protein sequence ID" value="QXE50902.1"/>
    <property type="molecule type" value="Genomic_DNA"/>
</dbReference>
<evidence type="ECO:0000313" key="2">
    <source>
        <dbReference type="EMBL" id="QXE50780.1"/>
    </source>
</evidence>
<organismHost>
    <name type="scientific">Siniperca chuatsi</name>
    <name type="common">Mandarin fish</name>
    <dbReference type="NCBI Taxonomy" id="119488"/>
</organismHost>
<organismHost>
    <name type="scientific">Synchiropus splendidus</name>
    <name type="common">Mandarinfish</name>
    <name type="synonym">Callionymus splendidus</name>
    <dbReference type="NCBI Taxonomy" id="270530"/>
</organismHost>
<dbReference type="Proteomes" id="UP000693973">
    <property type="component" value="Segment"/>
</dbReference>
<reference evidence="2" key="3">
    <citation type="journal article" date="2021" name="Aquac Rep">
        <title>Outbreak investigation attributes Infectious spleen and kidney necrosis virus as a necessary cause of a mortality epidemic in farmed grouper (Epinephelus spp.) in Bali, Indonesia.</title>
        <authorList>
            <person name="Fusianto C."/>
            <person name="Hick P.M."/>
            <person name="Murwantoko"/>
            <person name="Herlambang A."/>
            <person name="Whittington R.J."/>
            <person name="Becker J.A."/>
        </authorList>
    </citation>
    <scope>NUCLEOTIDE SEQUENCE</scope>
    <source>
        <strain evidence="3">Bali/ Hybrid-grouper/2016/SVC-18-072</strain>
        <strain evidence="2">Bali/Hybrid-grouper/2016/SVC-18-009</strain>
    </source>
</reference>
<accession>A0A140G0R2</accession>
<evidence type="ECO:0000313" key="4">
    <source>
        <dbReference type="Proteomes" id="UP000152407"/>
    </source>
</evidence>
<dbReference type="OrthoDB" id="32549at10239"/>
<organism evidence="1 4">
    <name type="scientific">Infectious spleen and kidney necrosis virus</name>
    <name type="common">ISKNV</name>
    <dbReference type="NCBI Taxonomy" id="180170"/>
    <lineage>
        <taxon>Viruses</taxon>
        <taxon>Varidnaviria</taxon>
        <taxon>Bamfordvirae</taxon>
        <taxon>Nucleocytoviricota</taxon>
        <taxon>Megaviricetes</taxon>
        <taxon>Pimascovirales</taxon>
        <taxon>Pimascovirales incertae sedis</taxon>
        <taxon>Iridoviridae</taxon>
        <taxon>Alphairidovirinae</taxon>
        <taxon>Megalocytivirus</taxon>
        <taxon>Megalocytivirus pagrus1</taxon>
    </lineage>
</organism>
<dbReference type="Proteomes" id="UP000152407">
    <property type="component" value="Segment"/>
</dbReference>
<dbReference type="EMBL" id="KT781098">
    <property type="protein sequence ID" value="AMM04495.1"/>
    <property type="molecule type" value="Genomic_DNA"/>
</dbReference>
<evidence type="ECO:0000313" key="1">
    <source>
        <dbReference type="EMBL" id="AMM04495.1"/>
    </source>
</evidence>
<gene>
    <name evidence="2" type="primary">87</name>
</gene>
<dbReference type="Proteomes" id="UP000693957">
    <property type="component" value="Segment"/>
</dbReference>